<gene>
    <name evidence="3" type="ORF">ZIOFF_067976</name>
</gene>
<evidence type="ECO:0000313" key="3">
    <source>
        <dbReference type="EMBL" id="KAG6474052.1"/>
    </source>
</evidence>
<evidence type="ECO:0000256" key="1">
    <source>
        <dbReference type="ARBA" id="ARBA00004906"/>
    </source>
</evidence>
<dbReference type="InterPro" id="IPR000210">
    <property type="entry name" value="BTB/POZ_dom"/>
</dbReference>
<dbReference type="Proteomes" id="UP000734854">
    <property type="component" value="Unassembled WGS sequence"/>
</dbReference>
<dbReference type="SUPFAM" id="SSF54695">
    <property type="entry name" value="POZ domain"/>
    <property type="match status" value="1"/>
</dbReference>
<organism evidence="3 4">
    <name type="scientific">Zingiber officinale</name>
    <name type="common">Ginger</name>
    <name type="synonym">Amomum zingiber</name>
    <dbReference type="NCBI Taxonomy" id="94328"/>
    <lineage>
        <taxon>Eukaryota</taxon>
        <taxon>Viridiplantae</taxon>
        <taxon>Streptophyta</taxon>
        <taxon>Embryophyta</taxon>
        <taxon>Tracheophyta</taxon>
        <taxon>Spermatophyta</taxon>
        <taxon>Magnoliopsida</taxon>
        <taxon>Liliopsida</taxon>
        <taxon>Zingiberales</taxon>
        <taxon>Zingiberaceae</taxon>
        <taxon>Zingiber</taxon>
    </lineage>
</organism>
<dbReference type="CDD" id="cd18186">
    <property type="entry name" value="BTB_POZ_ZBTB_KLHL-like"/>
    <property type="match status" value="1"/>
</dbReference>
<dbReference type="Pfam" id="PF00651">
    <property type="entry name" value="BTB"/>
    <property type="match status" value="1"/>
</dbReference>
<feature type="domain" description="BTB" evidence="2">
    <location>
        <begin position="187"/>
        <end position="246"/>
    </location>
</feature>
<evidence type="ECO:0000313" key="4">
    <source>
        <dbReference type="Proteomes" id="UP000734854"/>
    </source>
</evidence>
<reference evidence="3 4" key="1">
    <citation type="submission" date="2020-08" db="EMBL/GenBank/DDBJ databases">
        <title>Plant Genome Project.</title>
        <authorList>
            <person name="Zhang R.-G."/>
        </authorList>
    </citation>
    <scope>NUCLEOTIDE SEQUENCE [LARGE SCALE GENOMIC DNA]</scope>
    <source>
        <tissue evidence="3">Rhizome</tissue>
    </source>
</reference>
<protein>
    <recommendedName>
        <fullName evidence="2">BTB domain-containing protein</fullName>
    </recommendedName>
</protein>
<dbReference type="EMBL" id="JACMSC010000019">
    <property type="protein sequence ID" value="KAG6474052.1"/>
    <property type="molecule type" value="Genomic_DNA"/>
</dbReference>
<dbReference type="AlphaFoldDB" id="A0A8J5C7L4"/>
<keyword evidence="4" id="KW-1185">Reference proteome</keyword>
<dbReference type="PANTHER" id="PTHR46672:SF1">
    <property type="entry name" value="OS08G0103600 PROTEIN"/>
    <property type="match status" value="1"/>
</dbReference>
<sequence>MNTGAANSSDSKVETISRLAQWRIESFGPCSYRRSESFKLGIWNWYLTIEKSRYMYIRLFPIPCRVLKEQPPVARFVVRVSSPGPNCQCFVSSGILYLCLSRQFLFILYPTSHYLIVVMDRLLQTSEDFVWPVDYIFQGRFTIDVEFLSLNGGDPYPLWCTEGLLKSVSSKTSLQCLSPMLQDGIHADVTIKTSNGFLKAHKAILASSSPLFESMFLHDLREKESSTIEIEDMSLEACSALLGFIYGAIEQEEFWKH</sequence>
<dbReference type="InterPro" id="IPR011333">
    <property type="entry name" value="SKP1/BTB/POZ_sf"/>
</dbReference>
<proteinExistence type="predicted"/>
<accession>A0A8J5C7L4</accession>
<comment type="pathway">
    <text evidence="1">Protein modification; protein ubiquitination.</text>
</comment>
<dbReference type="InterPro" id="IPR044714">
    <property type="entry name" value="AtSIBP1-like"/>
</dbReference>
<evidence type="ECO:0000259" key="2">
    <source>
        <dbReference type="PROSITE" id="PS50097"/>
    </source>
</evidence>
<comment type="caution">
    <text evidence="3">The sequence shown here is derived from an EMBL/GenBank/DDBJ whole genome shotgun (WGS) entry which is preliminary data.</text>
</comment>
<dbReference type="Gene3D" id="3.30.710.10">
    <property type="entry name" value="Potassium Channel Kv1.1, Chain A"/>
    <property type="match status" value="1"/>
</dbReference>
<name>A0A8J5C7L4_ZINOF</name>
<dbReference type="PROSITE" id="PS50097">
    <property type="entry name" value="BTB"/>
    <property type="match status" value="1"/>
</dbReference>
<dbReference type="PANTHER" id="PTHR46672">
    <property type="entry name" value="OS08G0495500 PROTEIN-RELATED"/>
    <property type="match status" value="1"/>
</dbReference>